<evidence type="ECO:0000313" key="2">
    <source>
        <dbReference type="Proteomes" id="UP000472372"/>
    </source>
</evidence>
<sequence length="171" mass="18836">MSDSVHTLLHTQATPSLRQTTRIKDLMYEAGLLHAADAAEGGMTSWRPNERLAMPNQNSLLGAYKFLSSVANVPALRLFELTIEAIRRTGTGPIGDVIIIFMHQFTACICPDTFRLQDYITETVLARIPVANQGCVQVARALFASFTRTKCSSSIGSSTQMLLRGERRTMS</sequence>
<accession>A0A6S6W2F8</accession>
<protein>
    <submittedName>
        <fullName evidence="1">Secretory lipase family protein</fullName>
    </submittedName>
</protein>
<dbReference type="AlphaFoldDB" id="A0A6S6W2F8"/>
<dbReference type="Proteomes" id="UP000472372">
    <property type="component" value="Chromosome 5"/>
</dbReference>
<name>A0A6S6W2F8_9PLEO</name>
<dbReference type="EMBL" id="HG992981">
    <property type="protein sequence ID" value="CAE7174219.1"/>
    <property type="molecule type" value="Genomic_DNA"/>
</dbReference>
<proteinExistence type="predicted"/>
<reference evidence="1" key="1">
    <citation type="submission" date="2021-02" db="EMBL/GenBank/DDBJ databases">
        <authorList>
            <person name="Syme A R."/>
            <person name="Syme A R."/>
            <person name="Moolhuijzen P."/>
        </authorList>
    </citation>
    <scope>NUCLEOTIDE SEQUENCE</scope>
    <source>
        <strain evidence="1">W1-1</strain>
    </source>
</reference>
<evidence type="ECO:0000313" key="1">
    <source>
        <dbReference type="EMBL" id="CAE7174219.1"/>
    </source>
</evidence>
<gene>
    <name evidence="1" type="ORF">PTTW11_05592</name>
</gene>
<organism evidence="1 2">
    <name type="scientific">Pyrenophora teres f. teres</name>
    <dbReference type="NCBI Taxonomy" id="97479"/>
    <lineage>
        <taxon>Eukaryota</taxon>
        <taxon>Fungi</taxon>
        <taxon>Dikarya</taxon>
        <taxon>Ascomycota</taxon>
        <taxon>Pezizomycotina</taxon>
        <taxon>Dothideomycetes</taxon>
        <taxon>Pleosporomycetidae</taxon>
        <taxon>Pleosporales</taxon>
        <taxon>Pleosporineae</taxon>
        <taxon>Pleosporaceae</taxon>
        <taxon>Pyrenophora</taxon>
    </lineage>
</organism>